<dbReference type="PANTHER" id="PTHR33055:SF3">
    <property type="entry name" value="PUTATIVE TRANSPOSASE FOR IS117-RELATED"/>
    <property type="match status" value="1"/>
</dbReference>
<evidence type="ECO:0000259" key="1">
    <source>
        <dbReference type="Pfam" id="PF02371"/>
    </source>
</evidence>
<dbReference type="GO" id="GO:0004803">
    <property type="term" value="F:transposase activity"/>
    <property type="evidence" value="ECO:0007669"/>
    <property type="project" value="InterPro"/>
</dbReference>
<dbReference type="InterPro" id="IPR047650">
    <property type="entry name" value="Transpos_IS110"/>
</dbReference>
<dbReference type="Proteomes" id="UP000422744">
    <property type="component" value="Chromosome"/>
</dbReference>
<organism evidence="2 3">
    <name type="scientific">Wolbachia pipientis</name>
    <dbReference type="NCBI Taxonomy" id="955"/>
    <lineage>
        <taxon>Bacteria</taxon>
        <taxon>Pseudomonadati</taxon>
        <taxon>Pseudomonadota</taxon>
        <taxon>Alphaproteobacteria</taxon>
        <taxon>Rickettsiales</taxon>
        <taxon>Anaplasmataceae</taxon>
        <taxon>Wolbachieae</taxon>
        <taxon>Wolbachia</taxon>
    </lineage>
</organism>
<reference evidence="2 3" key="1">
    <citation type="submission" date="2019-03" db="EMBL/GenBank/DDBJ databases">
        <title>Wolbachia endosymbiont of Haematobia irritans wIrr.</title>
        <authorList>
            <person name="Parry R.H."/>
            <person name="Asgari S."/>
        </authorList>
    </citation>
    <scope>NUCLEOTIDE SEQUENCE [LARGE SCALE GENOMIC DNA]</scope>
    <source>
        <strain evidence="3">wIrr</strain>
    </source>
</reference>
<dbReference type="GO" id="GO:0006313">
    <property type="term" value="P:DNA transposition"/>
    <property type="evidence" value="ECO:0007669"/>
    <property type="project" value="InterPro"/>
</dbReference>
<dbReference type="EMBL" id="CP037426">
    <property type="protein sequence ID" value="QGT15806.1"/>
    <property type="molecule type" value="Genomic_DNA"/>
</dbReference>
<dbReference type="InterPro" id="IPR003346">
    <property type="entry name" value="Transposase_20"/>
</dbReference>
<evidence type="ECO:0000313" key="3">
    <source>
        <dbReference type="Proteomes" id="UP000422744"/>
    </source>
</evidence>
<dbReference type="Pfam" id="PF02371">
    <property type="entry name" value="Transposase_20"/>
    <property type="match status" value="1"/>
</dbReference>
<dbReference type="AlphaFoldDB" id="A0A6I6CJD2"/>
<protein>
    <submittedName>
        <fullName evidence="2">IS110 family transposase</fullName>
    </submittedName>
</protein>
<proteinExistence type="predicted"/>
<gene>
    <name evidence="2" type="ORF">E0495_00420</name>
</gene>
<sequence>MVDKGSKFETFALRIQEAINNLDEISRSSIEALVCSLEAIEKSLRKLDKMLSEQGEKDDDCKLLTAVPGVGIIVAMTYKAAIDNPHRFEKSDTVGAYIGLTPRQYSSGEVDRHGSISKMGPAECRSMLYEAAQTMLTVTKRTFKLKNWGCEEKRNEKSNCSSSKKISCNYA</sequence>
<dbReference type="PANTHER" id="PTHR33055">
    <property type="entry name" value="TRANSPOSASE FOR INSERTION SEQUENCE ELEMENT IS1111A"/>
    <property type="match status" value="1"/>
</dbReference>
<feature type="domain" description="Transposase IS116/IS110/IS902 C-terminal" evidence="1">
    <location>
        <begin position="61"/>
        <end position="142"/>
    </location>
</feature>
<evidence type="ECO:0000313" key="2">
    <source>
        <dbReference type="EMBL" id="QGT15806.1"/>
    </source>
</evidence>
<name>A0A6I6CJD2_WOLPI</name>
<accession>A0A6I6CJD2</accession>
<dbReference type="GO" id="GO:0003677">
    <property type="term" value="F:DNA binding"/>
    <property type="evidence" value="ECO:0007669"/>
    <property type="project" value="InterPro"/>
</dbReference>
<dbReference type="RefSeq" id="WP_155968308.1">
    <property type="nucleotide sequence ID" value="NZ_CP037426.1"/>
</dbReference>